<organism evidence="6 7">
    <name type="scientific">Sinosporangium siamense</name>
    <dbReference type="NCBI Taxonomy" id="1367973"/>
    <lineage>
        <taxon>Bacteria</taxon>
        <taxon>Bacillati</taxon>
        <taxon>Actinomycetota</taxon>
        <taxon>Actinomycetes</taxon>
        <taxon>Streptosporangiales</taxon>
        <taxon>Streptosporangiaceae</taxon>
        <taxon>Sinosporangium</taxon>
    </lineage>
</organism>
<dbReference type="GO" id="GO:0016705">
    <property type="term" value="F:oxidoreductase activity, acting on paired donors, with incorporation or reduction of molecular oxygen"/>
    <property type="evidence" value="ECO:0007669"/>
    <property type="project" value="UniProtKB-ARBA"/>
</dbReference>
<name>A0A919V6T2_9ACTN</name>
<reference evidence="6" key="1">
    <citation type="submission" date="2021-01" db="EMBL/GenBank/DDBJ databases">
        <title>Whole genome shotgun sequence of Sinosporangium siamense NBRC 109515.</title>
        <authorList>
            <person name="Komaki H."/>
            <person name="Tamura T."/>
        </authorList>
    </citation>
    <scope>NUCLEOTIDE SEQUENCE</scope>
    <source>
        <strain evidence="6">NBRC 109515</strain>
    </source>
</reference>
<comment type="caution">
    <text evidence="6">The sequence shown here is derived from an EMBL/GenBank/DDBJ whole genome shotgun (WGS) entry which is preliminary data.</text>
</comment>
<dbReference type="InterPro" id="IPR017941">
    <property type="entry name" value="Rieske_2Fe-2S"/>
</dbReference>
<dbReference type="SUPFAM" id="SSF50022">
    <property type="entry name" value="ISP domain"/>
    <property type="match status" value="1"/>
</dbReference>
<evidence type="ECO:0000256" key="2">
    <source>
        <dbReference type="ARBA" id="ARBA00022723"/>
    </source>
</evidence>
<dbReference type="Proteomes" id="UP000606172">
    <property type="component" value="Unassembled WGS sequence"/>
</dbReference>
<evidence type="ECO:0000256" key="4">
    <source>
        <dbReference type="ARBA" id="ARBA00023014"/>
    </source>
</evidence>
<keyword evidence="2" id="KW-0479">Metal-binding</keyword>
<evidence type="ECO:0000259" key="5">
    <source>
        <dbReference type="PROSITE" id="PS51296"/>
    </source>
</evidence>
<dbReference type="Pfam" id="PF00355">
    <property type="entry name" value="Rieske"/>
    <property type="match status" value="1"/>
</dbReference>
<dbReference type="GO" id="GO:0046872">
    <property type="term" value="F:metal ion binding"/>
    <property type="evidence" value="ECO:0007669"/>
    <property type="project" value="UniProtKB-KW"/>
</dbReference>
<proteinExistence type="predicted"/>
<protein>
    <recommendedName>
        <fullName evidence="5">Rieske domain-containing protein</fullName>
    </recommendedName>
</protein>
<keyword evidence="4" id="KW-0411">Iron-sulfur</keyword>
<keyword evidence="1" id="KW-0001">2Fe-2S</keyword>
<dbReference type="EMBL" id="BOOW01000015">
    <property type="protein sequence ID" value="GII92326.1"/>
    <property type="molecule type" value="Genomic_DNA"/>
</dbReference>
<feature type="domain" description="Rieske" evidence="5">
    <location>
        <begin position="1"/>
        <end position="94"/>
    </location>
</feature>
<dbReference type="RefSeq" id="WP_204025090.1">
    <property type="nucleotide sequence ID" value="NZ_BOOW01000015.1"/>
</dbReference>
<dbReference type="PROSITE" id="PS51296">
    <property type="entry name" value="RIESKE"/>
    <property type="match status" value="1"/>
</dbReference>
<evidence type="ECO:0000313" key="6">
    <source>
        <dbReference type="EMBL" id="GII92326.1"/>
    </source>
</evidence>
<dbReference type="GO" id="GO:0004497">
    <property type="term" value="F:monooxygenase activity"/>
    <property type="evidence" value="ECO:0007669"/>
    <property type="project" value="UniProtKB-ARBA"/>
</dbReference>
<evidence type="ECO:0000256" key="3">
    <source>
        <dbReference type="ARBA" id="ARBA00023004"/>
    </source>
</evidence>
<dbReference type="PANTHER" id="PTHR21496">
    <property type="entry name" value="FERREDOXIN-RELATED"/>
    <property type="match status" value="1"/>
</dbReference>
<evidence type="ECO:0000313" key="7">
    <source>
        <dbReference type="Proteomes" id="UP000606172"/>
    </source>
</evidence>
<keyword evidence="7" id="KW-1185">Reference proteome</keyword>
<dbReference type="AlphaFoldDB" id="A0A919V6T2"/>
<dbReference type="InterPro" id="IPR036922">
    <property type="entry name" value="Rieske_2Fe-2S_sf"/>
</dbReference>
<dbReference type="Gene3D" id="2.102.10.10">
    <property type="entry name" value="Rieske [2Fe-2S] iron-sulphur domain"/>
    <property type="match status" value="1"/>
</dbReference>
<dbReference type="PANTHER" id="PTHR21496:SF23">
    <property type="entry name" value="3-PHENYLPROPIONATE_CINNAMIC ACID DIOXYGENASE FERREDOXIN SUBUNIT"/>
    <property type="match status" value="1"/>
</dbReference>
<keyword evidence="3" id="KW-0408">Iron</keyword>
<accession>A0A919V6T2</accession>
<gene>
    <name evidence="6" type="ORF">Ssi02_25570</name>
</gene>
<dbReference type="GO" id="GO:0051537">
    <property type="term" value="F:2 iron, 2 sulfur cluster binding"/>
    <property type="evidence" value="ECO:0007669"/>
    <property type="project" value="UniProtKB-KW"/>
</dbReference>
<evidence type="ECO:0000256" key="1">
    <source>
        <dbReference type="ARBA" id="ARBA00022714"/>
    </source>
</evidence>
<sequence>MEVASLEELARRKRKLVVVGTQQIGLFLIGGTVYAVSDVCVHKQRSLTKGTVLNGQIICPGHQWAFDPQTGRAADREECQPTYDVRIEQGAVFVNPSPRALTSEER</sequence>